<name>A0A0E9P5S6_ANGAN</name>
<reference evidence="1" key="1">
    <citation type="submission" date="2014-11" db="EMBL/GenBank/DDBJ databases">
        <authorList>
            <person name="Amaro Gonzalez C."/>
        </authorList>
    </citation>
    <scope>NUCLEOTIDE SEQUENCE</scope>
</reference>
<evidence type="ECO:0000313" key="1">
    <source>
        <dbReference type="EMBL" id="JAG99778.1"/>
    </source>
</evidence>
<dbReference type="AlphaFoldDB" id="A0A0E9P5S6"/>
<organism evidence="1">
    <name type="scientific">Anguilla anguilla</name>
    <name type="common">European freshwater eel</name>
    <name type="synonym">Muraena anguilla</name>
    <dbReference type="NCBI Taxonomy" id="7936"/>
    <lineage>
        <taxon>Eukaryota</taxon>
        <taxon>Metazoa</taxon>
        <taxon>Chordata</taxon>
        <taxon>Craniata</taxon>
        <taxon>Vertebrata</taxon>
        <taxon>Euteleostomi</taxon>
        <taxon>Actinopterygii</taxon>
        <taxon>Neopterygii</taxon>
        <taxon>Teleostei</taxon>
        <taxon>Anguilliformes</taxon>
        <taxon>Anguillidae</taxon>
        <taxon>Anguilla</taxon>
    </lineage>
</organism>
<reference evidence="1" key="2">
    <citation type="journal article" date="2015" name="Fish Shellfish Immunol.">
        <title>Early steps in the European eel (Anguilla anguilla)-Vibrio vulnificus interaction in the gills: Role of the RtxA13 toxin.</title>
        <authorList>
            <person name="Callol A."/>
            <person name="Pajuelo D."/>
            <person name="Ebbesson L."/>
            <person name="Teles M."/>
            <person name="MacKenzie S."/>
            <person name="Amaro C."/>
        </authorList>
    </citation>
    <scope>NUCLEOTIDE SEQUENCE</scope>
</reference>
<protein>
    <submittedName>
        <fullName evidence="1">Uncharacterized protein</fullName>
    </submittedName>
</protein>
<dbReference type="EMBL" id="GBXM01108798">
    <property type="protein sequence ID" value="JAG99778.1"/>
    <property type="molecule type" value="Transcribed_RNA"/>
</dbReference>
<sequence>MYEMNIMLQVGRESVHLARIQSGCLTALRRLHRAPPIKWLHWLHFLEAGTCVSRRHRHWLPGVSWRRECRPAHSSA</sequence>
<accession>A0A0E9P5S6</accession>
<proteinExistence type="predicted"/>